<keyword evidence="10" id="KW-1185">Reference proteome</keyword>
<dbReference type="CDD" id="cd04852">
    <property type="entry name" value="Peptidases_S8_3"/>
    <property type="match status" value="1"/>
</dbReference>
<dbReference type="InterPro" id="IPR034197">
    <property type="entry name" value="Peptidases_S8_3"/>
</dbReference>
<gene>
    <name evidence="9" type="ORF">COLO4_30417</name>
</gene>
<keyword evidence="5 7" id="KW-0720">Serine protease</keyword>
<evidence type="ECO:0000259" key="8">
    <source>
        <dbReference type="PROSITE" id="PS50181"/>
    </source>
</evidence>
<accession>A0A1R3H8L8</accession>
<evidence type="ECO:0000256" key="6">
    <source>
        <dbReference type="PIRSR" id="PIRSR615500-1"/>
    </source>
</evidence>
<dbReference type="Pfam" id="PF00082">
    <property type="entry name" value="Peptidase_S8"/>
    <property type="match status" value="1"/>
</dbReference>
<dbReference type="InterPro" id="IPR036047">
    <property type="entry name" value="F-box-like_dom_sf"/>
</dbReference>
<dbReference type="PROSITE" id="PS50181">
    <property type="entry name" value="FBOX"/>
    <property type="match status" value="1"/>
</dbReference>
<keyword evidence="2 7" id="KW-0645">Protease</keyword>
<dbReference type="AlphaFoldDB" id="A0A1R3H8L8"/>
<sequence length="1019" mass="111473">MGYIVYMGALPGLEYSPSSHHISILQDVVKSRSFNGFAANLTNEEAKRLASMKGVVSVFPSTTLQILTTRSWDFMGLNETITRSPAVESDTIIGVIDTGIWPESASFQDEGFGPPPKKWKGVCKGGNNFTCNNKIIGARFYSSISPSSARDEMGHGSHTASTAAGNIVKNTSFFGLGQGTARGAVPSARIAAYRVCDGNGCESKDILAAFDDSIADGVDVITISIGGINPLLFHEDVIAIGAFHAMVKGVITLHAGGNIGGFHTITSVAPWIVTVAASTIDRQFIDKVVLGNGKTLNGFSINSFNLNGTKFPLVYGKEVTTTCSEDQAKFCELDCLDSSLVKGKIVLCDQFKGNFIARLAGAVGSIVQNDKIENLSAVVTLPASALNKTNYEVVKSYVNSTKIPEAGILKSEVIKDASAPIVATFSSRGPNSVVLDILKPDLSAPGVNILAAYSPLGTPAHDDSDTRHDDYSIASGTSMACPHAAGVAAYVKTFHPDWSPSTIKSALMTTAWAMDQSKSQGGEFAYGSGHINPIKARDPGLVYETLKEDYIKLLCSIGYNLDQIKAIAGDNSSSCPPSYQKVPPKDLNYPSMTALVPPNESFTVNFLRTVTNVGLANSTYKAQVSPNSGLEVEVVPDILSFKSLQEKKSFNVTVTGKNLKQPAMVSASLVWLRDSNLGHYHLQVSEFCTTRIYIRDMDLISDLPLHIIHQIMSYLSPRDFARTSLLSKQWKDNIRPSFPIFIFNQLDFLGIDLPYFSPRTLLKYTEKFINDKSLEDFTRFVDSILDHFCDSFILFTKLKLERVTLDERMIQKLTGDSPLLEEIAFEQCWGFACCHVPQLQRLRTFAISFSGEDLTSINIASPHPHYCSLDLCERLTPLKVITISSQTLKQLELEKCSIIEAIHIDAPNMLDFNFSANLIPIATINAPCPWQIYFGAYLNSQGGRYPLRVYEALAATRDVDCCTDSSVKCWRHYLKHVKFQSFEGGIDCDEYLDGYALMKAWTNLPLGGVVHFALEWEEA</sequence>
<dbReference type="Gene3D" id="3.50.30.30">
    <property type="match status" value="1"/>
</dbReference>
<dbReference type="InterPro" id="IPR001810">
    <property type="entry name" value="F-box_dom"/>
</dbReference>
<dbReference type="EMBL" id="AWUE01020728">
    <property type="protein sequence ID" value="OMO66692.1"/>
    <property type="molecule type" value="Genomic_DNA"/>
</dbReference>
<evidence type="ECO:0000256" key="1">
    <source>
        <dbReference type="ARBA" id="ARBA00011073"/>
    </source>
</evidence>
<dbReference type="SUPFAM" id="SSF52743">
    <property type="entry name" value="Subtilisin-like"/>
    <property type="match status" value="1"/>
</dbReference>
<dbReference type="InterPro" id="IPR041469">
    <property type="entry name" value="Subtilisin-like_FN3"/>
</dbReference>
<feature type="domain" description="F-box" evidence="8">
    <location>
        <begin position="697"/>
        <end position="746"/>
    </location>
</feature>
<name>A0A1R3H8L8_9ROSI</name>
<dbReference type="InterPro" id="IPR045051">
    <property type="entry name" value="SBT"/>
</dbReference>
<dbReference type="PROSITE" id="PS00138">
    <property type="entry name" value="SUBTILASE_SER"/>
    <property type="match status" value="1"/>
</dbReference>
<dbReference type="Gene3D" id="2.60.40.2310">
    <property type="match status" value="1"/>
</dbReference>
<dbReference type="Gene3D" id="3.40.50.200">
    <property type="entry name" value="Peptidase S8/S53 domain"/>
    <property type="match status" value="1"/>
</dbReference>
<evidence type="ECO:0000256" key="5">
    <source>
        <dbReference type="ARBA" id="ARBA00022825"/>
    </source>
</evidence>
<dbReference type="OrthoDB" id="4803627at2759"/>
<dbReference type="Pfam" id="PF05922">
    <property type="entry name" value="Inhibitor_I9"/>
    <property type="match status" value="1"/>
</dbReference>
<dbReference type="InterPro" id="IPR036852">
    <property type="entry name" value="Peptidase_S8/S53_dom_sf"/>
</dbReference>
<protein>
    <recommendedName>
        <fullName evidence="8">F-box domain-containing protein</fullName>
    </recommendedName>
</protein>
<dbReference type="InterPro" id="IPR023828">
    <property type="entry name" value="Peptidase_S8_Ser-AS"/>
</dbReference>
<dbReference type="Proteomes" id="UP000187203">
    <property type="component" value="Unassembled WGS sequence"/>
</dbReference>
<feature type="active site" description="Charge relay system" evidence="6 7">
    <location>
        <position position="155"/>
    </location>
</feature>
<dbReference type="Pfam" id="PF00646">
    <property type="entry name" value="F-box"/>
    <property type="match status" value="1"/>
</dbReference>
<proteinExistence type="inferred from homology"/>
<dbReference type="InterPro" id="IPR000209">
    <property type="entry name" value="Peptidase_S8/S53_dom"/>
</dbReference>
<evidence type="ECO:0000256" key="4">
    <source>
        <dbReference type="ARBA" id="ARBA00022801"/>
    </source>
</evidence>
<dbReference type="STRING" id="93759.A0A1R3H8L8"/>
<reference evidence="10" key="1">
    <citation type="submission" date="2013-09" db="EMBL/GenBank/DDBJ databases">
        <title>Corchorus olitorius genome sequencing.</title>
        <authorList>
            <person name="Alam M."/>
            <person name="Haque M.S."/>
            <person name="Islam M.S."/>
            <person name="Emdad E.M."/>
            <person name="Islam M.M."/>
            <person name="Ahmed B."/>
            <person name="Halim A."/>
            <person name="Hossen Q.M.M."/>
            <person name="Hossain M.Z."/>
            <person name="Ahmed R."/>
            <person name="Khan M.M."/>
            <person name="Islam R."/>
            <person name="Rashid M.M."/>
            <person name="Khan S.A."/>
            <person name="Rahman M.S."/>
            <person name="Alam M."/>
            <person name="Yahiya A.S."/>
            <person name="Khan M.S."/>
            <person name="Azam M.S."/>
            <person name="Haque T."/>
            <person name="Lashkar M.Z.H."/>
            <person name="Akhand A.I."/>
            <person name="Morshed G."/>
            <person name="Roy S."/>
            <person name="Uddin K.S."/>
            <person name="Rabeya T."/>
            <person name="Hossain A.S."/>
            <person name="Chowdhury A."/>
            <person name="Snigdha A.R."/>
            <person name="Mortoza M.S."/>
            <person name="Matin S.A."/>
            <person name="Hoque S.M.E."/>
            <person name="Islam M.K."/>
            <person name="Roy D.K."/>
            <person name="Haider R."/>
            <person name="Moosa M.M."/>
            <person name="Elias S.M."/>
            <person name="Hasan A.M."/>
            <person name="Jahan S."/>
            <person name="Shafiuddin M."/>
            <person name="Mahmood N."/>
            <person name="Shommy N.S."/>
        </authorList>
    </citation>
    <scope>NUCLEOTIDE SEQUENCE [LARGE SCALE GENOMIC DNA]</scope>
    <source>
        <strain evidence="10">cv. O-4</strain>
    </source>
</reference>
<dbReference type="CDD" id="cd02120">
    <property type="entry name" value="PA_subtilisin_like"/>
    <property type="match status" value="1"/>
</dbReference>
<dbReference type="SUPFAM" id="SSF81383">
    <property type="entry name" value="F-box domain"/>
    <property type="match status" value="1"/>
</dbReference>
<dbReference type="GO" id="GO:0006508">
    <property type="term" value="P:proteolysis"/>
    <property type="evidence" value="ECO:0007669"/>
    <property type="project" value="UniProtKB-KW"/>
</dbReference>
<evidence type="ECO:0000256" key="3">
    <source>
        <dbReference type="ARBA" id="ARBA00022729"/>
    </source>
</evidence>
<dbReference type="Gene3D" id="3.30.70.80">
    <property type="entry name" value="Peptidase S8 propeptide/proteinase inhibitor I9"/>
    <property type="match status" value="1"/>
</dbReference>
<dbReference type="PROSITE" id="PS51892">
    <property type="entry name" value="SUBTILASE"/>
    <property type="match status" value="1"/>
</dbReference>
<comment type="similarity">
    <text evidence="1 7">Belongs to the peptidase S8 family.</text>
</comment>
<evidence type="ECO:0000256" key="2">
    <source>
        <dbReference type="ARBA" id="ARBA00022670"/>
    </source>
</evidence>
<evidence type="ECO:0000313" key="10">
    <source>
        <dbReference type="Proteomes" id="UP000187203"/>
    </source>
</evidence>
<dbReference type="InterPro" id="IPR037045">
    <property type="entry name" value="S8pro/Inhibitor_I9_sf"/>
</dbReference>
<comment type="caution">
    <text evidence="9">The sequence shown here is derived from an EMBL/GenBank/DDBJ whole genome shotgun (WGS) entry which is preliminary data.</text>
</comment>
<feature type="active site" description="Charge relay system" evidence="6 7">
    <location>
        <position position="97"/>
    </location>
</feature>
<keyword evidence="3" id="KW-0732">Signal</keyword>
<dbReference type="Pfam" id="PF17766">
    <property type="entry name" value="fn3_6"/>
    <property type="match status" value="1"/>
</dbReference>
<organism evidence="9 10">
    <name type="scientific">Corchorus olitorius</name>
    <dbReference type="NCBI Taxonomy" id="93759"/>
    <lineage>
        <taxon>Eukaryota</taxon>
        <taxon>Viridiplantae</taxon>
        <taxon>Streptophyta</taxon>
        <taxon>Embryophyta</taxon>
        <taxon>Tracheophyta</taxon>
        <taxon>Spermatophyta</taxon>
        <taxon>Magnoliopsida</taxon>
        <taxon>eudicotyledons</taxon>
        <taxon>Gunneridae</taxon>
        <taxon>Pentapetalae</taxon>
        <taxon>rosids</taxon>
        <taxon>malvids</taxon>
        <taxon>Malvales</taxon>
        <taxon>Malvaceae</taxon>
        <taxon>Grewioideae</taxon>
        <taxon>Apeibeae</taxon>
        <taxon>Corchorus</taxon>
    </lineage>
</organism>
<dbReference type="GO" id="GO:0004252">
    <property type="term" value="F:serine-type endopeptidase activity"/>
    <property type="evidence" value="ECO:0007669"/>
    <property type="project" value="UniProtKB-UniRule"/>
</dbReference>
<feature type="active site" description="Charge relay system" evidence="6 7">
    <location>
        <position position="478"/>
    </location>
</feature>
<dbReference type="PRINTS" id="PR00723">
    <property type="entry name" value="SUBTILISIN"/>
</dbReference>
<evidence type="ECO:0000256" key="7">
    <source>
        <dbReference type="PROSITE-ProRule" id="PRU01240"/>
    </source>
</evidence>
<dbReference type="InterPro" id="IPR010259">
    <property type="entry name" value="S8pro/Inhibitor_I9"/>
</dbReference>
<dbReference type="InterPro" id="IPR015500">
    <property type="entry name" value="Peptidase_S8_subtilisin-rel"/>
</dbReference>
<dbReference type="PANTHER" id="PTHR10795">
    <property type="entry name" value="PROPROTEIN CONVERTASE SUBTILISIN/KEXIN"/>
    <property type="match status" value="1"/>
</dbReference>
<dbReference type="SMART" id="SM00256">
    <property type="entry name" value="FBOX"/>
    <property type="match status" value="1"/>
</dbReference>
<keyword evidence="4 7" id="KW-0378">Hydrolase</keyword>
<evidence type="ECO:0000313" key="9">
    <source>
        <dbReference type="EMBL" id="OMO66692.1"/>
    </source>
</evidence>
<dbReference type="Gene3D" id="1.20.1280.50">
    <property type="match status" value="1"/>
</dbReference>